<organism evidence="2 3">
    <name type="scientific">Morococcus cerebrosus</name>
    <dbReference type="NCBI Taxonomy" id="1056807"/>
    <lineage>
        <taxon>Bacteria</taxon>
        <taxon>Pseudomonadati</taxon>
        <taxon>Pseudomonadota</taxon>
        <taxon>Betaproteobacteria</taxon>
        <taxon>Neisseriales</taxon>
        <taxon>Neisseriaceae</taxon>
        <taxon>Morococcus</taxon>
    </lineage>
</organism>
<dbReference type="EMBL" id="JUFZ01000018">
    <property type="protein sequence ID" value="KIC12103.1"/>
    <property type="molecule type" value="Genomic_DNA"/>
</dbReference>
<dbReference type="Proteomes" id="UP000031390">
    <property type="component" value="Unassembled WGS sequence"/>
</dbReference>
<evidence type="ECO:0000313" key="2">
    <source>
        <dbReference type="EMBL" id="KIC12103.1"/>
    </source>
</evidence>
<name>A0A0C1ESV3_9NEIS</name>
<accession>A0A0C1ESV3</accession>
<evidence type="ECO:0000313" key="3">
    <source>
        <dbReference type="Proteomes" id="UP000031390"/>
    </source>
</evidence>
<dbReference type="AlphaFoldDB" id="A0A0C1ESV3"/>
<proteinExistence type="predicted"/>
<evidence type="ECO:0000256" key="1">
    <source>
        <dbReference type="SAM" id="MobiDB-lite"/>
    </source>
</evidence>
<gene>
    <name evidence="2" type="ORF">MCC93_04740</name>
</gene>
<feature type="region of interest" description="Disordered" evidence="1">
    <location>
        <begin position="15"/>
        <end position="38"/>
    </location>
</feature>
<sequence>MRRLSDDLFQHTAARRRLGGFRPHQHPERGFNTQPPEGGWIALTKPPFREVHVSTHSRPKAAGG</sequence>
<reference evidence="2 3" key="1">
    <citation type="submission" date="2014-12" db="EMBL/GenBank/DDBJ databases">
        <title>Genome sequence of Morococcus cerebrosus.</title>
        <authorList>
            <person name="Shin S.-K."/>
            <person name="Yi H."/>
        </authorList>
    </citation>
    <scope>NUCLEOTIDE SEQUENCE [LARGE SCALE GENOMIC DNA]</scope>
    <source>
        <strain evidence="2 3">CIP 81.93</strain>
    </source>
</reference>
<comment type="caution">
    <text evidence="2">The sequence shown here is derived from an EMBL/GenBank/DDBJ whole genome shotgun (WGS) entry which is preliminary data.</text>
</comment>
<protein>
    <submittedName>
        <fullName evidence="2">Uncharacterized protein</fullName>
    </submittedName>
</protein>